<gene>
    <name evidence="1" type="ORF">DFR87_13095</name>
</gene>
<protein>
    <submittedName>
        <fullName evidence="1">Uncharacterized protein</fullName>
    </submittedName>
</protein>
<evidence type="ECO:0000313" key="1">
    <source>
        <dbReference type="EMBL" id="AWS00450.1"/>
    </source>
</evidence>
<sequence>MNLYIDLFNYLRSGHSLKRELLKVREPTEVAAVMTWSKGSGRERVGNLRELDKLSSSFKPPAIIVVGEGVERRVPLIEMRSSSEETT</sequence>
<dbReference type="EMBL" id="CP029287">
    <property type="protein sequence ID" value="AWS00450.1"/>
    <property type="molecule type" value="Genomic_DNA"/>
</dbReference>
<name>A0A2U9IWM2_9CREN</name>
<organism evidence="1 2">
    <name type="scientific">Metallosphaera hakonensis JCM 8857 = DSM 7519</name>
    <dbReference type="NCBI Taxonomy" id="1293036"/>
    <lineage>
        <taxon>Archaea</taxon>
        <taxon>Thermoproteota</taxon>
        <taxon>Thermoprotei</taxon>
        <taxon>Sulfolobales</taxon>
        <taxon>Sulfolobaceae</taxon>
        <taxon>Metallosphaera</taxon>
    </lineage>
</organism>
<reference evidence="2" key="3">
    <citation type="submission" date="2020-03" db="EMBL/GenBank/DDBJ databases">
        <title>Sequencing and Assembly of Multiple Reported Metal-Biooxidizing Members of the Extremely Thermoacidophilic Archaeal Family Sulfolobaceae.</title>
        <authorList>
            <person name="Counts J.A."/>
            <person name="Kelly R.M."/>
        </authorList>
    </citation>
    <scope>NUCLEOTIDE SEQUENCE [LARGE SCALE GENOMIC DNA]</scope>
    <source>
        <strain evidence="2">HO1-1</strain>
    </source>
</reference>
<dbReference type="RefSeq" id="WP_110369692.1">
    <property type="nucleotide sequence ID" value="NZ_CP029287.2"/>
</dbReference>
<proteinExistence type="predicted"/>
<reference evidence="1 2" key="1">
    <citation type="submission" date="2018-05" db="EMBL/GenBank/DDBJ databases">
        <title>Complete Genome Sequences of Extremely Thermoacidophilic, Metal-Mobilizing Type-Strain Members of the Archaeal Family Sulfolobaceae: Acidianus brierleyi DSM-1651T, Acidianus sulfidivorans DSM-18786T, Metallosphaera hakonensis DSM-7519T, and Metallosphaera prunae DSM-10039T.</title>
        <authorList>
            <person name="Counts J.A."/>
            <person name="Kelly R.M."/>
        </authorList>
    </citation>
    <scope>NUCLEOTIDE SEQUENCE [LARGE SCALE GENOMIC DNA]</scope>
    <source>
        <strain evidence="1 2">HO1-1</strain>
    </source>
</reference>
<evidence type="ECO:0000313" key="2">
    <source>
        <dbReference type="Proteomes" id="UP000247586"/>
    </source>
</evidence>
<keyword evidence="2" id="KW-1185">Reference proteome</keyword>
<dbReference type="KEGG" id="mhk:DFR87_13095"/>
<dbReference type="GeneID" id="36836296"/>
<dbReference type="Proteomes" id="UP000247586">
    <property type="component" value="Chromosome"/>
</dbReference>
<reference evidence="2" key="2">
    <citation type="submission" date="2020-03" db="EMBL/GenBank/DDBJ databases">
        <title>Complete Genome Sequences of Extremely Thermoacidophilic, Metal-Mobilizing Type-Strain Members of the Archaeal Family Sulfolobaceae: Acidianus brierleyi DSM-1651T, Acidianus sulfidivorans DSM-18786T, Metallosphaera hakonensis DSM-7519T, and Metallosphaera prunae DSM-10039T.</title>
        <authorList>
            <person name="Counts J.A."/>
            <person name="Kelly R.M."/>
        </authorList>
    </citation>
    <scope>NUCLEOTIDE SEQUENCE [LARGE SCALE GENOMIC DNA]</scope>
    <source>
        <strain evidence="2">HO1-1</strain>
    </source>
</reference>
<accession>A0A2U9IWM2</accession>
<dbReference type="AlphaFoldDB" id="A0A2U9IWM2"/>